<evidence type="ECO:0000313" key="2">
    <source>
        <dbReference type="EMBL" id="OQP88183.1"/>
    </source>
</evidence>
<accession>A0ABX3PIA6</accession>
<dbReference type="RefSeq" id="WP_081173195.1">
    <property type="nucleotide sequence ID" value="NZ_MSPX01000001.1"/>
</dbReference>
<dbReference type="Proteomes" id="UP000192652">
    <property type="component" value="Unassembled WGS sequence"/>
</dbReference>
<keyword evidence="3" id="KW-1185">Reference proteome</keyword>
<feature type="region of interest" description="Disordered" evidence="1">
    <location>
        <begin position="689"/>
        <end position="715"/>
    </location>
</feature>
<comment type="caution">
    <text evidence="2">The sequence shown here is derived from an EMBL/GenBank/DDBJ whole genome shotgun (WGS) entry which is preliminary data.</text>
</comment>
<gene>
    <name evidence="2" type="ORF">BTR14_01625</name>
</gene>
<sequence>MVEVTDITSPLMERPSKRVADFIGMVRTDIKSLIDNDQWDDDLWATKGEFQVKGRRTKVTYLPFYNRLCIHKSGRYVSGKPMARSFKDFAKAYIRYSHATEPVSFTNTDLRIKALQCVEDGFRKLGITPEIWRLNHSVLAKAVALAAEGIGKGKSSATEKISSFRHYQLAVRIEKIYAFAVARGFLDVPFSWKHGMRKPTDKSQKIGEEARQWRESRLPSVEALQGLAYIFNNAETVKDKLYSSVCAIFVSVPIRAHEVFQLRVDCEVVEHRTDERTGAKTEAYGLRVWPGKGHPPEVKWVPTPMIEVVKTAIARIRNLCDDARSAAACYESSPSRLVLDADVGHLHEREWLSREEFRQLLGHKVTGAQNAFLSTNPDIRRKRIGPNNELSAVNFDDLRKHFLSLLPPQFPHFNNDRDQPFSRTLILMDYSFGRTATNWKVRLPMECTVNQFIDWLAGKGSDGRMSVFERWKLTEKDGSPISTTSHSFRHWLNTVAQLHGMSEIDIALWSGRSLEHNKAYNHVTPEERLSQFRAAYADGKVAGPMFEAARGGRKPPIDRNSLGSAMLGAALLTRFGYCSHDYSMLPCQVHGDCLGCSELVFVKGDEEHVATTREHLAIADLQLEEALAAMDESYIGADRWIARHRQTIERLQLILKHHDDASISDGTIINLRASTSTDNEIAMAIRDRKRSPEGAVKPRGIPTSPRAFLDEIRES</sequence>
<dbReference type="EMBL" id="MSPX01000001">
    <property type="protein sequence ID" value="OQP88183.1"/>
    <property type="molecule type" value="Genomic_DNA"/>
</dbReference>
<organism evidence="2 3">
    <name type="scientific">Xaviernesmea rhizosphaerae</name>
    <dbReference type="NCBI Taxonomy" id="1672749"/>
    <lineage>
        <taxon>Bacteria</taxon>
        <taxon>Pseudomonadati</taxon>
        <taxon>Pseudomonadota</taxon>
        <taxon>Alphaproteobacteria</taxon>
        <taxon>Hyphomicrobiales</taxon>
        <taxon>Rhizobiaceae</taxon>
        <taxon>Rhizobium/Agrobacterium group</taxon>
        <taxon>Xaviernesmea</taxon>
    </lineage>
</organism>
<evidence type="ECO:0000256" key="1">
    <source>
        <dbReference type="SAM" id="MobiDB-lite"/>
    </source>
</evidence>
<name>A0ABX3PIA6_9HYPH</name>
<evidence type="ECO:0008006" key="4">
    <source>
        <dbReference type="Google" id="ProtNLM"/>
    </source>
</evidence>
<evidence type="ECO:0000313" key="3">
    <source>
        <dbReference type="Proteomes" id="UP000192652"/>
    </source>
</evidence>
<proteinExistence type="predicted"/>
<reference evidence="2 3" key="1">
    <citation type="journal article" date="2017" name="Antonie Van Leeuwenhoek">
        <title>Rhizobium rhizosphaerae sp. nov., a novel species isolated from rice rhizosphere.</title>
        <authorList>
            <person name="Zhao J.J."/>
            <person name="Zhang J."/>
            <person name="Zhang R.J."/>
            <person name="Zhang C.W."/>
            <person name="Yin H.Q."/>
            <person name="Zhang X.X."/>
        </authorList>
    </citation>
    <scope>NUCLEOTIDE SEQUENCE [LARGE SCALE GENOMIC DNA]</scope>
    <source>
        <strain evidence="2 3">RD15</strain>
    </source>
</reference>
<protein>
    <recommendedName>
        <fullName evidence="4">Integrase</fullName>
    </recommendedName>
</protein>